<feature type="transmembrane region" description="Helical" evidence="7">
    <location>
        <begin position="319"/>
        <end position="336"/>
    </location>
</feature>
<dbReference type="EMBL" id="JAGZGG010000017">
    <property type="protein sequence ID" value="MBS5332492.1"/>
    <property type="molecule type" value="Genomic_DNA"/>
</dbReference>
<dbReference type="GO" id="GO:0005886">
    <property type="term" value="C:plasma membrane"/>
    <property type="evidence" value="ECO:0007669"/>
    <property type="project" value="UniProtKB-SubCell"/>
</dbReference>
<feature type="transmembrane region" description="Helical" evidence="7">
    <location>
        <begin position="180"/>
        <end position="200"/>
    </location>
</feature>
<dbReference type="GO" id="GO:0022857">
    <property type="term" value="F:transmembrane transporter activity"/>
    <property type="evidence" value="ECO:0007669"/>
    <property type="project" value="TreeGrafter"/>
</dbReference>
<evidence type="ECO:0000313" key="10">
    <source>
        <dbReference type="Proteomes" id="UP000759273"/>
    </source>
</evidence>
<feature type="transmembrane region" description="Helical" evidence="7">
    <location>
        <begin position="402"/>
        <end position="421"/>
    </location>
</feature>
<dbReference type="PANTHER" id="PTHR33362">
    <property type="entry name" value="SIALIC ACID TRAP TRANSPORTER PERMEASE PROTEIN SIAT-RELATED"/>
    <property type="match status" value="1"/>
</dbReference>
<dbReference type="NCBIfam" id="TIGR00786">
    <property type="entry name" value="dctM"/>
    <property type="match status" value="1"/>
</dbReference>
<keyword evidence="2" id="KW-1003">Cell membrane</keyword>
<protein>
    <submittedName>
        <fullName evidence="9">TRAP transporter large permease</fullName>
    </submittedName>
</protein>
<accession>A0A943D9L6</accession>
<keyword evidence="3" id="KW-0997">Cell inner membrane</keyword>
<feature type="domain" description="TRAP C4-dicarboxylate transport system permease DctM subunit" evidence="8">
    <location>
        <begin position="11"/>
        <end position="422"/>
    </location>
</feature>
<feature type="transmembrane region" description="Helical" evidence="7">
    <location>
        <begin position="283"/>
        <end position="307"/>
    </location>
</feature>
<feature type="transmembrane region" description="Helical" evidence="7">
    <location>
        <begin position="55"/>
        <end position="74"/>
    </location>
</feature>
<evidence type="ECO:0000259" key="8">
    <source>
        <dbReference type="Pfam" id="PF06808"/>
    </source>
</evidence>
<evidence type="ECO:0000256" key="3">
    <source>
        <dbReference type="ARBA" id="ARBA00022519"/>
    </source>
</evidence>
<evidence type="ECO:0000256" key="6">
    <source>
        <dbReference type="ARBA" id="ARBA00023136"/>
    </source>
</evidence>
<evidence type="ECO:0000256" key="7">
    <source>
        <dbReference type="SAM" id="Phobius"/>
    </source>
</evidence>
<organism evidence="9 10">
    <name type="scientific">Subdoligranulum variabile</name>
    <dbReference type="NCBI Taxonomy" id="214851"/>
    <lineage>
        <taxon>Bacteria</taxon>
        <taxon>Bacillati</taxon>
        <taxon>Bacillota</taxon>
        <taxon>Clostridia</taxon>
        <taxon>Eubacteriales</taxon>
        <taxon>Oscillospiraceae</taxon>
        <taxon>Subdoligranulum</taxon>
    </lineage>
</organism>
<evidence type="ECO:0000313" key="9">
    <source>
        <dbReference type="EMBL" id="MBS5332492.1"/>
    </source>
</evidence>
<dbReference type="Pfam" id="PF06808">
    <property type="entry name" value="DctM"/>
    <property type="match status" value="1"/>
</dbReference>
<evidence type="ECO:0000256" key="4">
    <source>
        <dbReference type="ARBA" id="ARBA00022692"/>
    </source>
</evidence>
<dbReference type="PIRSF" id="PIRSF006066">
    <property type="entry name" value="HI0050"/>
    <property type="match status" value="1"/>
</dbReference>
<dbReference type="InterPro" id="IPR010656">
    <property type="entry name" value="DctM"/>
</dbReference>
<dbReference type="AlphaFoldDB" id="A0A943D9L6"/>
<sequence length="433" mass="45056">MSITMTTVILFAVFGVLLFLGVPISISIVASSIVTAMSTLSWDQITFITMQKMNSGVESFSLLAVPLFILAGNIMNNGGIAKRLVNFAQLFVGKIPGSMAQANILGNMLFGALSGSSVAAASAMGGCISPIEEENGYDPAYSAAANIASAPTGLLIPPTSAFIVYSTVAGGVSISTLFMAGYIPGILMGLCCMVVAFIGAKKAGMKATGFDRSQSVLKTVWDAVPSLLLIVIVIGGIVSGVFTATEGAGIAVLYCLILSIIYKSIDFKGFLNILLNSAKTSGIILFLISASSAMSFVMAYSGIPAAISNGLMSLTDNKYIIFLLMNIILLVIGMFMDITPAILIFTPIFLPIATSFGMTEIQFGVMLIFNMCLGNITPPVGSVLFVGCGIGHVSIEQVTSKLIPYFVALVAALLAVTYIPALSLGLPSLMGLI</sequence>
<dbReference type="PANTHER" id="PTHR33362:SF2">
    <property type="entry name" value="TRAP TRANSPORTER LARGE PERMEASE PROTEIN"/>
    <property type="match status" value="1"/>
</dbReference>
<name>A0A943D9L6_9FIRM</name>
<gene>
    <name evidence="9" type="ORF">KHY36_08190</name>
</gene>
<feature type="transmembrane region" description="Helical" evidence="7">
    <location>
        <begin position="154"/>
        <end position="174"/>
    </location>
</feature>
<keyword evidence="4 7" id="KW-0812">Transmembrane</keyword>
<keyword evidence="6 7" id="KW-0472">Membrane</keyword>
<feature type="transmembrane region" description="Helical" evidence="7">
    <location>
        <begin position="348"/>
        <end position="370"/>
    </location>
</feature>
<reference evidence="9" key="1">
    <citation type="submission" date="2021-02" db="EMBL/GenBank/DDBJ databases">
        <title>Infant gut strain persistence is associated with maternal origin, phylogeny, and functional potential including surface adhesion and iron acquisition.</title>
        <authorList>
            <person name="Lou Y.C."/>
        </authorList>
    </citation>
    <scope>NUCLEOTIDE SEQUENCE</scope>
    <source>
        <strain evidence="9">L3_101_000M1_dasL3_101_000M1_concoct_87</strain>
    </source>
</reference>
<evidence type="ECO:0000256" key="5">
    <source>
        <dbReference type="ARBA" id="ARBA00022989"/>
    </source>
</evidence>
<dbReference type="Proteomes" id="UP000759273">
    <property type="component" value="Unassembled WGS sequence"/>
</dbReference>
<evidence type="ECO:0000256" key="1">
    <source>
        <dbReference type="ARBA" id="ARBA00004429"/>
    </source>
</evidence>
<feature type="transmembrane region" description="Helical" evidence="7">
    <location>
        <begin position="220"/>
        <end position="238"/>
    </location>
</feature>
<comment type="caution">
    <text evidence="9">The sequence shown here is derived from an EMBL/GenBank/DDBJ whole genome shotgun (WGS) entry which is preliminary data.</text>
</comment>
<keyword evidence="5 7" id="KW-1133">Transmembrane helix</keyword>
<proteinExistence type="predicted"/>
<evidence type="ECO:0000256" key="2">
    <source>
        <dbReference type="ARBA" id="ARBA00022475"/>
    </source>
</evidence>
<feature type="transmembrane region" description="Helical" evidence="7">
    <location>
        <begin position="376"/>
        <end position="395"/>
    </location>
</feature>
<comment type="subcellular location">
    <subcellularLocation>
        <location evidence="1">Cell inner membrane</location>
        <topology evidence="1">Multi-pass membrane protein</topology>
    </subcellularLocation>
</comment>
<dbReference type="InterPro" id="IPR004681">
    <property type="entry name" value="TRAP_DctM"/>
</dbReference>